<dbReference type="NCBIfam" id="TIGR00099">
    <property type="entry name" value="Cof-subfamily"/>
    <property type="match status" value="1"/>
</dbReference>
<dbReference type="NCBIfam" id="TIGR01484">
    <property type="entry name" value="HAD-SF-IIB"/>
    <property type="match status" value="1"/>
</dbReference>
<dbReference type="InterPro" id="IPR000150">
    <property type="entry name" value="Cof"/>
</dbReference>
<dbReference type="PANTHER" id="PTHR10000:SF8">
    <property type="entry name" value="HAD SUPERFAMILY HYDROLASE-LIKE, TYPE 3"/>
    <property type="match status" value="1"/>
</dbReference>
<dbReference type="SFLD" id="SFLDG01140">
    <property type="entry name" value="C2.B:_Phosphomannomutase_and_P"/>
    <property type="match status" value="1"/>
</dbReference>
<dbReference type="EMBL" id="FNRK01000026">
    <property type="protein sequence ID" value="SEA74000.1"/>
    <property type="molecule type" value="Genomic_DNA"/>
</dbReference>
<dbReference type="RefSeq" id="WP_176966723.1">
    <property type="nucleotide sequence ID" value="NZ_FNRK01000026.1"/>
</dbReference>
<evidence type="ECO:0000313" key="2">
    <source>
        <dbReference type="Proteomes" id="UP000199394"/>
    </source>
</evidence>
<dbReference type="SFLD" id="SFLDS00003">
    <property type="entry name" value="Haloacid_Dehalogenase"/>
    <property type="match status" value="1"/>
</dbReference>
<keyword evidence="2" id="KW-1185">Reference proteome</keyword>
<dbReference type="Pfam" id="PF08282">
    <property type="entry name" value="Hydrolase_3"/>
    <property type="match status" value="1"/>
</dbReference>
<dbReference type="GO" id="GO:0000287">
    <property type="term" value="F:magnesium ion binding"/>
    <property type="evidence" value="ECO:0007669"/>
    <property type="project" value="TreeGrafter"/>
</dbReference>
<dbReference type="Gene3D" id="3.40.50.1000">
    <property type="entry name" value="HAD superfamily/HAD-like"/>
    <property type="match status" value="1"/>
</dbReference>
<dbReference type="InterPro" id="IPR036412">
    <property type="entry name" value="HAD-like_sf"/>
</dbReference>
<gene>
    <name evidence="1" type="ORF">SAMN04515656_12615</name>
</gene>
<dbReference type="PANTHER" id="PTHR10000">
    <property type="entry name" value="PHOSPHOSERINE PHOSPHATASE"/>
    <property type="match status" value="1"/>
</dbReference>
<protein>
    <recommendedName>
        <fullName evidence="3">Cof subfamily of IIB subfamily of haloacid dehalogenase superfamily/HAD-superfamily hydrolase, subfamily IIB</fullName>
    </recommendedName>
</protein>
<name>A0A1H4DNI3_9FIRM</name>
<dbReference type="CDD" id="cd07516">
    <property type="entry name" value="HAD_Pase"/>
    <property type="match status" value="1"/>
</dbReference>
<accession>A0A1H4DNI3</accession>
<dbReference type="Proteomes" id="UP000199394">
    <property type="component" value="Unassembled WGS sequence"/>
</dbReference>
<reference evidence="1 2" key="1">
    <citation type="submission" date="2016-10" db="EMBL/GenBank/DDBJ databases">
        <authorList>
            <person name="de Groot N.N."/>
        </authorList>
    </citation>
    <scope>NUCLEOTIDE SEQUENCE [LARGE SCALE GENOMIC DNA]</scope>
    <source>
        <strain evidence="1 2">SR12</strain>
    </source>
</reference>
<evidence type="ECO:0000313" key="1">
    <source>
        <dbReference type="EMBL" id="SEA74000.1"/>
    </source>
</evidence>
<dbReference type="Gene3D" id="3.30.1240.10">
    <property type="match status" value="1"/>
</dbReference>
<evidence type="ECO:0008006" key="3">
    <source>
        <dbReference type="Google" id="ProtNLM"/>
    </source>
</evidence>
<proteinExistence type="predicted"/>
<dbReference type="GO" id="GO:0016791">
    <property type="term" value="F:phosphatase activity"/>
    <property type="evidence" value="ECO:0007669"/>
    <property type="project" value="TreeGrafter"/>
</dbReference>
<dbReference type="GO" id="GO:0005829">
    <property type="term" value="C:cytosol"/>
    <property type="evidence" value="ECO:0007669"/>
    <property type="project" value="TreeGrafter"/>
</dbReference>
<sequence length="280" mass="30466">MGIKLVALDMDGTTLDSNIRLAPETREAIVRAIDAGVHVVPCTGRVFAQLPREILEIPGLNYAVTANGARVTDLRENNTLIYENPIHGDVLSMLLEIVTAYPALLEVYIGGRTYMERSCFDAMGSYGVPEEYYSLFAESCQLIDSTDDFKSLLKSQSVEKVNIFCGDAEIKGRMAKALNKTGEVMVTTSMETNLEINAATANKGDGLFHLCKNLGLQAQDVMAIGDSNNDMEMLKYAGLAVAMENASKPIKAISNFITTTNDALGVANAMDRFILSEWVS</sequence>
<dbReference type="SUPFAM" id="SSF56784">
    <property type="entry name" value="HAD-like"/>
    <property type="match status" value="1"/>
</dbReference>
<organism evidence="1 2">
    <name type="scientific">Eubacterium aggregans</name>
    <dbReference type="NCBI Taxonomy" id="81409"/>
    <lineage>
        <taxon>Bacteria</taxon>
        <taxon>Bacillati</taxon>
        <taxon>Bacillota</taxon>
        <taxon>Clostridia</taxon>
        <taxon>Eubacteriales</taxon>
        <taxon>Eubacteriaceae</taxon>
        <taxon>Eubacterium</taxon>
    </lineage>
</organism>
<dbReference type="AlphaFoldDB" id="A0A1H4DNI3"/>
<dbReference type="STRING" id="81409.SAMN04515656_12615"/>
<dbReference type="InterPro" id="IPR023214">
    <property type="entry name" value="HAD_sf"/>
</dbReference>
<dbReference type="InterPro" id="IPR006379">
    <property type="entry name" value="HAD-SF_hydro_IIB"/>
</dbReference>